<keyword evidence="3" id="KW-0804">Transcription</keyword>
<dbReference type="RefSeq" id="WP_046547009.1">
    <property type="nucleotide sequence ID" value="NZ_CABVQJ010000024.1"/>
</dbReference>
<dbReference type="EMBL" id="QTQX01000008">
    <property type="protein sequence ID" value="RQT29201.1"/>
    <property type="molecule type" value="Genomic_DNA"/>
</dbReference>
<proteinExistence type="predicted"/>
<dbReference type="SMART" id="SM00345">
    <property type="entry name" value="HTH_GNTR"/>
    <property type="match status" value="1"/>
</dbReference>
<dbReference type="PROSITE" id="PS50949">
    <property type="entry name" value="HTH_GNTR"/>
    <property type="match status" value="1"/>
</dbReference>
<dbReference type="Pfam" id="PF07729">
    <property type="entry name" value="FCD"/>
    <property type="match status" value="1"/>
</dbReference>
<dbReference type="AlphaFoldDB" id="A0A0G3Z5Y1"/>
<keyword evidence="2" id="KW-0238">DNA-binding</keyword>
<dbReference type="Proteomes" id="UP000269271">
    <property type="component" value="Unassembled WGS sequence"/>
</dbReference>
<evidence type="ECO:0000313" key="6">
    <source>
        <dbReference type="Proteomes" id="UP000269271"/>
    </source>
</evidence>
<dbReference type="SMART" id="SM00895">
    <property type="entry name" value="FCD"/>
    <property type="match status" value="1"/>
</dbReference>
<dbReference type="InterPro" id="IPR036390">
    <property type="entry name" value="WH_DNA-bd_sf"/>
</dbReference>
<dbReference type="SUPFAM" id="SSF46785">
    <property type="entry name" value="Winged helix' DNA-binding domain"/>
    <property type="match status" value="1"/>
</dbReference>
<evidence type="ECO:0000259" key="4">
    <source>
        <dbReference type="PROSITE" id="PS50949"/>
    </source>
</evidence>
<evidence type="ECO:0000313" key="5">
    <source>
        <dbReference type="EMBL" id="RQT29201.1"/>
    </source>
</evidence>
<feature type="domain" description="HTH gntR-type" evidence="4">
    <location>
        <begin position="6"/>
        <end position="73"/>
    </location>
</feature>
<dbReference type="SUPFAM" id="SSF48008">
    <property type="entry name" value="GntR ligand-binding domain-like"/>
    <property type="match status" value="1"/>
</dbReference>
<dbReference type="PANTHER" id="PTHR43537:SF44">
    <property type="entry name" value="GNTR FAMILY REGULATORY PROTEIN"/>
    <property type="match status" value="1"/>
</dbReference>
<evidence type="ECO:0000256" key="1">
    <source>
        <dbReference type="ARBA" id="ARBA00023015"/>
    </source>
</evidence>
<gene>
    <name evidence="5" type="ORF">DF037_14680</name>
</gene>
<keyword evidence="1" id="KW-0805">Transcription regulation</keyword>
<evidence type="ECO:0000256" key="2">
    <source>
        <dbReference type="ARBA" id="ARBA00023125"/>
    </source>
</evidence>
<reference evidence="5 6" key="1">
    <citation type="submission" date="2018-08" db="EMBL/GenBank/DDBJ databases">
        <title>Comparative analysis of Burkholderia isolates from Puerto Rico.</title>
        <authorList>
            <person name="Hall C."/>
            <person name="Sahl J."/>
            <person name="Wagner D."/>
        </authorList>
    </citation>
    <scope>NUCLEOTIDE SEQUENCE [LARGE SCALE GENOMIC DNA]</scope>
    <source>
        <strain evidence="5 6">Bp9001</strain>
    </source>
</reference>
<dbReference type="CDD" id="cd07377">
    <property type="entry name" value="WHTH_GntR"/>
    <property type="match status" value="1"/>
</dbReference>
<accession>A0A1C8ZN11</accession>
<comment type="caution">
    <text evidence="5">The sequence shown here is derived from an EMBL/GenBank/DDBJ whole genome shotgun (WGS) entry which is preliminary data.</text>
</comment>
<organism evidence="5 6">
    <name type="scientific">Burkholderia contaminans</name>
    <dbReference type="NCBI Taxonomy" id="488447"/>
    <lineage>
        <taxon>Bacteria</taxon>
        <taxon>Pseudomonadati</taxon>
        <taxon>Pseudomonadota</taxon>
        <taxon>Betaproteobacteria</taxon>
        <taxon>Burkholderiales</taxon>
        <taxon>Burkholderiaceae</taxon>
        <taxon>Burkholderia</taxon>
        <taxon>Burkholderia cepacia complex</taxon>
    </lineage>
</organism>
<dbReference type="GO" id="GO:0003700">
    <property type="term" value="F:DNA-binding transcription factor activity"/>
    <property type="evidence" value="ECO:0007669"/>
    <property type="project" value="InterPro"/>
</dbReference>
<dbReference type="Pfam" id="PF00392">
    <property type="entry name" value="GntR"/>
    <property type="match status" value="1"/>
</dbReference>
<dbReference type="KEGG" id="bcon:NL30_35185"/>
<evidence type="ECO:0000256" key="3">
    <source>
        <dbReference type="ARBA" id="ARBA00023163"/>
    </source>
</evidence>
<protein>
    <submittedName>
        <fullName evidence="5">GntR family transcriptional regulator</fullName>
    </submittedName>
</protein>
<dbReference type="InterPro" id="IPR008920">
    <property type="entry name" value="TF_FadR/GntR_C"/>
</dbReference>
<sequence length="220" mass="24572">MTLKVSTDAELAYDEIRSRIFDGRLAPGQKVSHRGLSDELGFGQMPVRSALHLLESEGLVVVIEKSGTYVASPTTSDLREIFEMRLALESTAAFLAARSGVTADLRDAAEKMQDLIERDVADIMLEQRIGWVFHQALFAAARNVRISSAYGLLRAQTLALNELPRSDAETVRRGTIEHLHIFHAIEANDGELARQHMWNHIVDGTPARIKLLKARHEHEK</sequence>
<dbReference type="PANTHER" id="PTHR43537">
    <property type="entry name" value="TRANSCRIPTIONAL REGULATOR, GNTR FAMILY"/>
    <property type="match status" value="1"/>
</dbReference>
<dbReference type="InterPro" id="IPR036388">
    <property type="entry name" value="WH-like_DNA-bd_sf"/>
</dbReference>
<dbReference type="Gene3D" id="1.20.120.530">
    <property type="entry name" value="GntR ligand-binding domain-like"/>
    <property type="match status" value="1"/>
</dbReference>
<dbReference type="InterPro" id="IPR011711">
    <property type="entry name" value="GntR_C"/>
</dbReference>
<accession>A0A0G3Z5Y1</accession>
<dbReference type="Gene3D" id="1.10.10.10">
    <property type="entry name" value="Winged helix-like DNA-binding domain superfamily/Winged helix DNA-binding domain"/>
    <property type="match status" value="1"/>
</dbReference>
<dbReference type="GO" id="GO:0003677">
    <property type="term" value="F:DNA binding"/>
    <property type="evidence" value="ECO:0007669"/>
    <property type="project" value="UniProtKB-KW"/>
</dbReference>
<dbReference type="InterPro" id="IPR000524">
    <property type="entry name" value="Tscrpt_reg_HTH_GntR"/>
</dbReference>
<name>A0A0G3Z5Y1_9BURK</name>